<dbReference type="SUPFAM" id="SSF55874">
    <property type="entry name" value="ATPase domain of HSP90 chaperone/DNA topoisomerase II/histidine kinase"/>
    <property type="match status" value="1"/>
</dbReference>
<name>A0ABN5PS63_9ACTO</name>
<sequence>MMTLLEPASLARLTFLLLALLTLTAVPMRPLTGAVAYLVLWVVLLRFPGPYADDVAITHAALFFFLGRFLPLRAALCLGAAVPLATVVLATPPTVVLYLFLLACTLPPGALLRRRESTLRQEISAGEERLEAVRAEVAREMHDLVAYSMSQTVLRARSAAADPSYPEDVRQELHAISATAADALHELRLVLRVLRRTQAGSTLEDPSATSQTVVVGLDAALQAVADDLSASGFSVTLRSTDEGECPRLQAVTLSRVAREMGSNIMRHGTTDQSVTITLAKETNQVCLVMTNGTSPNPAHDLPTSGTGLLGMRERLAAVDGSLSTREEDGSWTASAVVPLEPPPALSPEIPP</sequence>
<dbReference type="Proteomes" id="UP000273001">
    <property type="component" value="Chromosome"/>
</dbReference>
<keyword evidence="5" id="KW-0547">Nucleotide-binding</keyword>
<evidence type="ECO:0000256" key="1">
    <source>
        <dbReference type="ARBA" id="ARBA00000085"/>
    </source>
</evidence>
<dbReference type="PANTHER" id="PTHR24421:SF10">
    <property type="entry name" value="NITRATE_NITRITE SENSOR PROTEIN NARQ"/>
    <property type="match status" value="1"/>
</dbReference>
<dbReference type="GO" id="GO:0016301">
    <property type="term" value="F:kinase activity"/>
    <property type="evidence" value="ECO:0007669"/>
    <property type="project" value="UniProtKB-KW"/>
</dbReference>
<dbReference type="InterPro" id="IPR036890">
    <property type="entry name" value="HATPase_C_sf"/>
</dbReference>
<evidence type="ECO:0000313" key="12">
    <source>
        <dbReference type="Proteomes" id="UP000273001"/>
    </source>
</evidence>
<dbReference type="PANTHER" id="PTHR24421">
    <property type="entry name" value="NITRATE/NITRITE SENSOR PROTEIN NARX-RELATED"/>
    <property type="match status" value="1"/>
</dbReference>
<keyword evidence="12" id="KW-1185">Reference proteome</keyword>
<reference evidence="11 12" key="1">
    <citation type="submission" date="2018-09" db="EMBL/GenBank/DDBJ databases">
        <authorList>
            <person name="Li J."/>
        </authorList>
    </citation>
    <scope>NUCLEOTIDE SEQUENCE [LARGE SCALE GENOMIC DNA]</scope>
    <source>
        <strain evidence="11 12">2129</strain>
    </source>
</reference>
<evidence type="ECO:0000256" key="3">
    <source>
        <dbReference type="ARBA" id="ARBA00022553"/>
    </source>
</evidence>
<dbReference type="Gene3D" id="1.20.5.1930">
    <property type="match status" value="1"/>
</dbReference>
<keyword evidence="8" id="KW-0902">Two-component regulatory system</keyword>
<dbReference type="Gene3D" id="3.30.565.10">
    <property type="entry name" value="Histidine kinase-like ATPase, C-terminal domain"/>
    <property type="match status" value="1"/>
</dbReference>
<evidence type="ECO:0000256" key="6">
    <source>
        <dbReference type="ARBA" id="ARBA00022777"/>
    </source>
</evidence>
<dbReference type="Pfam" id="PF07730">
    <property type="entry name" value="HisKA_3"/>
    <property type="match status" value="1"/>
</dbReference>
<feature type="compositionally biased region" description="Pro residues" evidence="9">
    <location>
        <begin position="339"/>
        <end position="351"/>
    </location>
</feature>
<dbReference type="EMBL" id="CP032514">
    <property type="protein sequence ID" value="AYD90699.1"/>
    <property type="molecule type" value="Genomic_DNA"/>
</dbReference>
<evidence type="ECO:0000259" key="10">
    <source>
        <dbReference type="Pfam" id="PF07730"/>
    </source>
</evidence>
<evidence type="ECO:0000256" key="9">
    <source>
        <dbReference type="SAM" id="MobiDB-lite"/>
    </source>
</evidence>
<feature type="region of interest" description="Disordered" evidence="9">
    <location>
        <begin position="320"/>
        <end position="351"/>
    </location>
</feature>
<dbReference type="InterPro" id="IPR050482">
    <property type="entry name" value="Sensor_HK_TwoCompSys"/>
</dbReference>
<accession>A0ABN5PS63</accession>
<feature type="domain" description="Signal transduction histidine kinase subgroup 3 dimerisation and phosphoacceptor" evidence="10">
    <location>
        <begin position="134"/>
        <end position="197"/>
    </location>
</feature>
<keyword evidence="6 11" id="KW-0418">Kinase</keyword>
<proteinExistence type="predicted"/>
<keyword evidence="4" id="KW-0808">Transferase</keyword>
<keyword evidence="3" id="KW-0597">Phosphoprotein</keyword>
<evidence type="ECO:0000313" key="11">
    <source>
        <dbReference type="EMBL" id="AYD90699.1"/>
    </source>
</evidence>
<comment type="catalytic activity">
    <reaction evidence="1">
        <text>ATP + protein L-histidine = ADP + protein N-phospho-L-histidine.</text>
        <dbReference type="EC" id="2.7.13.3"/>
    </reaction>
</comment>
<organism evidence="11 12">
    <name type="scientific">Actinomyces lilanjuaniae</name>
    <dbReference type="NCBI Taxonomy" id="2321394"/>
    <lineage>
        <taxon>Bacteria</taxon>
        <taxon>Bacillati</taxon>
        <taxon>Actinomycetota</taxon>
        <taxon>Actinomycetes</taxon>
        <taxon>Actinomycetales</taxon>
        <taxon>Actinomycetaceae</taxon>
        <taxon>Actinomyces</taxon>
    </lineage>
</organism>
<dbReference type="InterPro" id="IPR011712">
    <property type="entry name" value="Sig_transdc_His_kin_sub3_dim/P"/>
</dbReference>
<dbReference type="EC" id="2.7.13.3" evidence="2"/>
<keyword evidence="7" id="KW-0067">ATP-binding</keyword>
<gene>
    <name evidence="11" type="ORF">D5R93_00345</name>
</gene>
<evidence type="ECO:0000256" key="5">
    <source>
        <dbReference type="ARBA" id="ARBA00022741"/>
    </source>
</evidence>
<evidence type="ECO:0000256" key="7">
    <source>
        <dbReference type="ARBA" id="ARBA00022840"/>
    </source>
</evidence>
<protein>
    <recommendedName>
        <fullName evidence="2">histidine kinase</fullName>
        <ecNumber evidence="2">2.7.13.3</ecNumber>
    </recommendedName>
</protein>
<evidence type="ECO:0000256" key="8">
    <source>
        <dbReference type="ARBA" id="ARBA00023012"/>
    </source>
</evidence>
<evidence type="ECO:0000256" key="4">
    <source>
        <dbReference type="ARBA" id="ARBA00022679"/>
    </source>
</evidence>
<evidence type="ECO:0000256" key="2">
    <source>
        <dbReference type="ARBA" id="ARBA00012438"/>
    </source>
</evidence>
<dbReference type="CDD" id="cd16917">
    <property type="entry name" value="HATPase_UhpB-NarQ-NarX-like"/>
    <property type="match status" value="1"/>
</dbReference>